<dbReference type="InterPro" id="IPR000551">
    <property type="entry name" value="MerR-type_HTH_dom"/>
</dbReference>
<dbReference type="RefSeq" id="WP_319012967.1">
    <property type="nucleotide sequence ID" value="NZ_JAWJZF010000504.1"/>
</dbReference>
<feature type="compositionally biased region" description="Basic and acidic residues" evidence="1">
    <location>
        <begin position="28"/>
        <end position="38"/>
    </location>
</feature>
<feature type="compositionally biased region" description="Low complexity" evidence="1">
    <location>
        <begin position="39"/>
        <end position="52"/>
    </location>
</feature>
<evidence type="ECO:0000256" key="1">
    <source>
        <dbReference type="SAM" id="MobiDB-lite"/>
    </source>
</evidence>
<accession>A0ABU4KGA1</accession>
<evidence type="ECO:0000313" key="3">
    <source>
        <dbReference type="EMBL" id="MDX2296804.1"/>
    </source>
</evidence>
<comment type="caution">
    <text evidence="3">The sequence shown here is derived from an EMBL/GenBank/DDBJ whole genome shotgun (WGS) entry which is preliminary data.</text>
</comment>
<proteinExistence type="predicted"/>
<dbReference type="EMBL" id="JAWJZF010000504">
    <property type="protein sequence ID" value="MDX2296804.1"/>
    <property type="molecule type" value="Genomic_DNA"/>
</dbReference>
<organism evidence="3 4">
    <name type="scientific">Streptomyces roseolus</name>
    <dbReference type="NCBI Taxonomy" id="67358"/>
    <lineage>
        <taxon>Bacteria</taxon>
        <taxon>Bacillati</taxon>
        <taxon>Actinomycetota</taxon>
        <taxon>Actinomycetes</taxon>
        <taxon>Kitasatosporales</taxon>
        <taxon>Streptomycetaceae</taxon>
        <taxon>Streptomyces</taxon>
    </lineage>
</organism>
<dbReference type="PROSITE" id="PS50937">
    <property type="entry name" value="HTH_MERR_2"/>
    <property type="match status" value="1"/>
</dbReference>
<feature type="region of interest" description="Disordered" evidence="1">
    <location>
        <begin position="28"/>
        <end position="66"/>
    </location>
</feature>
<protein>
    <recommendedName>
        <fullName evidence="2">HTH merR-type domain-containing protein</fullName>
    </recommendedName>
</protein>
<keyword evidence="4" id="KW-1185">Reference proteome</keyword>
<evidence type="ECO:0000259" key="2">
    <source>
        <dbReference type="PROSITE" id="PS50937"/>
    </source>
</evidence>
<reference evidence="3 4" key="1">
    <citation type="submission" date="2023-10" db="EMBL/GenBank/DDBJ databases">
        <authorList>
            <person name="Wang X.X."/>
        </authorList>
    </citation>
    <scope>NUCLEOTIDE SEQUENCE [LARGE SCALE GENOMIC DNA]</scope>
    <source>
        <strain evidence="3 4">NBRC 12816</strain>
    </source>
</reference>
<feature type="compositionally biased region" description="Basic and acidic residues" evidence="1">
    <location>
        <begin position="53"/>
        <end position="66"/>
    </location>
</feature>
<dbReference type="Proteomes" id="UP001278571">
    <property type="component" value="Unassembled WGS sequence"/>
</dbReference>
<dbReference type="Pfam" id="PF00376">
    <property type="entry name" value="MerR"/>
    <property type="match status" value="1"/>
</dbReference>
<name>A0ABU4KGA1_9ACTN</name>
<sequence>MPNDMITIGELAAMTRLSPEALRLYGDRGLGERGRDDGAAPARVRAPGAGTRYEGEGTREREGARS</sequence>
<feature type="domain" description="HTH merR-type" evidence="2">
    <location>
        <begin position="5"/>
        <end position="30"/>
    </location>
</feature>
<evidence type="ECO:0000313" key="4">
    <source>
        <dbReference type="Proteomes" id="UP001278571"/>
    </source>
</evidence>
<gene>
    <name evidence="3" type="ORF">R2363_32105</name>
</gene>